<keyword evidence="4 6" id="KW-1133">Transmembrane helix</keyword>
<feature type="transmembrane region" description="Helical" evidence="6">
    <location>
        <begin position="101"/>
        <end position="117"/>
    </location>
</feature>
<comment type="similarity">
    <text evidence="2">Belongs to the EamA transporter family.</text>
</comment>
<dbReference type="GO" id="GO:0016020">
    <property type="term" value="C:membrane"/>
    <property type="evidence" value="ECO:0007669"/>
    <property type="project" value="UniProtKB-SubCell"/>
</dbReference>
<feature type="transmembrane region" description="Helical" evidence="6">
    <location>
        <begin position="241"/>
        <end position="261"/>
    </location>
</feature>
<evidence type="ECO:0000256" key="3">
    <source>
        <dbReference type="ARBA" id="ARBA00022692"/>
    </source>
</evidence>
<dbReference type="InterPro" id="IPR000620">
    <property type="entry name" value="EamA_dom"/>
</dbReference>
<dbReference type="PANTHER" id="PTHR32322:SF2">
    <property type="entry name" value="EAMA DOMAIN-CONTAINING PROTEIN"/>
    <property type="match status" value="1"/>
</dbReference>
<comment type="subcellular location">
    <subcellularLocation>
        <location evidence="1">Membrane</location>
        <topology evidence="1">Multi-pass membrane protein</topology>
    </subcellularLocation>
</comment>
<feature type="transmembrane region" description="Helical" evidence="6">
    <location>
        <begin position="215"/>
        <end position="234"/>
    </location>
</feature>
<evidence type="ECO:0000313" key="9">
    <source>
        <dbReference type="Proteomes" id="UP000288279"/>
    </source>
</evidence>
<keyword evidence="3 6" id="KW-0812">Transmembrane</keyword>
<dbReference type="InterPro" id="IPR037185">
    <property type="entry name" value="EmrE-like"/>
</dbReference>
<evidence type="ECO:0000259" key="7">
    <source>
        <dbReference type="Pfam" id="PF00892"/>
    </source>
</evidence>
<evidence type="ECO:0000256" key="1">
    <source>
        <dbReference type="ARBA" id="ARBA00004141"/>
    </source>
</evidence>
<reference evidence="8 9" key="1">
    <citation type="journal article" date="2011" name="Front. Microbiol.">
        <title>Genomic signatures of strain selection and enhancement in Bacillus atrophaeus var. globigii, a historical biowarfare simulant.</title>
        <authorList>
            <person name="Gibbons H.S."/>
            <person name="Broomall S.M."/>
            <person name="McNew L.A."/>
            <person name="Daligault H."/>
            <person name="Chapman C."/>
            <person name="Bruce D."/>
            <person name="Karavis M."/>
            <person name="Krepps M."/>
            <person name="McGregor P.A."/>
            <person name="Hong C."/>
            <person name="Park K.H."/>
            <person name="Akmal A."/>
            <person name="Feldman A."/>
            <person name="Lin J.S."/>
            <person name="Chang W.E."/>
            <person name="Higgs B.W."/>
            <person name="Demirev P."/>
            <person name="Lindquist J."/>
            <person name="Liem A."/>
            <person name="Fochler E."/>
            <person name="Read T.D."/>
            <person name="Tapia R."/>
            <person name="Johnson S."/>
            <person name="Bishop-Lilly K.A."/>
            <person name="Detter C."/>
            <person name="Han C."/>
            <person name="Sozhamannan S."/>
            <person name="Rosenzweig C.N."/>
            <person name="Skowronski E.W."/>
        </authorList>
    </citation>
    <scope>NUCLEOTIDE SEQUENCE [LARGE SCALE GENOMIC DNA]</scope>
    <source>
        <strain evidence="8 9">PIT1</strain>
    </source>
</reference>
<evidence type="ECO:0000313" key="8">
    <source>
        <dbReference type="EMBL" id="RUO76352.1"/>
    </source>
</evidence>
<name>A0A432ZG99_9GAMM</name>
<dbReference type="RefSeq" id="WP_126827998.1">
    <property type="nucleotide sequence ID" value="NZ_PIQG01000004.1"/>
</dbReference>
<feature type="domain" description="EamA" evidence="7">
    <location>
        <begin position="5"/>
        <end position="140"/>
    </location>
</feature>
<organism evidence="8 9">
    <name type="scientific">Pseudidiomarina taiwanensis</name>
    <dbReference type="NCBI Taxonomy" id="337250"/>
    <lineage>
        <taxon>Bacteria</taxon>
        <taxon>Pseudomonadati</taxon>
        <taxon>Pseudomonadota</taxon>
        <taxon>Gammaproteobacteria</taxon>
        <taxon>Alteromonadales</taxon>
        <taxon>Idiomarinaceae</taxon>
        <taxon>Pseudidiomarina</taxon>
    </lineage>
</organism>
<feature type="transmembrane region" description="Helical" evidence="6">
    <location>
        <begin position="184"/>
        <end position="203"/>
    </location>
</feature>
<feature type="transmembrane region" description="Helical" evidence="6">
    <location>
        <begin position="38"/>
        <end position="57"/>
    </location>
</feature>
<feature type="transmembrane region" description="Helical" evidence="6">
    <location>
        <begin position="155"/>
        <end position="172"/>
    </location>
</feature>
<dbReference type="AlphaFoldDB" id="A0A432ZG99"/>
<accession>A0A432ZG99</accession>
<dbReference type="InterPro" id="IPR050638">
    <property type="entry name" value="AA-Vitamin_Transporters"/>
</dbReference>
<comment type="caution">
    <text evidence="8">The sequence shown here is derived from an EMBL/GenBank/DDBJ whole genome shotgun (WGS) entry which is preliminary data.</text>
</comment>
<keyword evidence="5 6" id="KW-0472">Membrane</keyword>
<sequence>MTQSPYFWALLAVGLWSTVATAFKIALDFVGPVELLLYSTTASALTLFLVALVRGKLGECKQQLFKAPLYYLAVGLLNPIIYYLTLFAAYDRLPGSQAQPINYTWAISLTIMSALFLKQKIRKIDWLAGALGYFGVLLIATRGDLIHFEFTSTNGVLLALLSTFLWAGYWILNARNKAEPTVALTLSFGWATLLLWAVVPWFVELTPMRTEILLAVSYIGLFEMGITFLFWATAMRLATNTALVANLIFLSPFLSLILLYYVRGETIYPATIIGLIVIVAALLLQRRKAS</sequence>
<feature type="transmembrane region" description="Helical" evidence="6">
    <location>
        <begin position="124"/>
        <end position="143"/>
    </location>
</feature>
<evidence type="ECO:0000256" key="4">
    <source>
        <dbReference type="ARBA" id="ARBA00022989"/>
    </source>
</evidence>
<evidence type="ECO:0000256" key="2">
    <source>
        <dbReference type="ARBA" id="ARBA00007362"/>
    </source>
</evidence>
<protein>
    <submittedName>
        <fullName evidence="8">EamA family transporter</fullName>
    </submittedName>
</protein>
<feature type="domain" description="EamA" evidence="7">
    <location>
        <begin position="154"/>
        <end position="284"/>
    </location>
</feature>
<gene>
    <name evidence="8" type="ORF">CWI83_08285</name>
</gene>
<dbReference type="OrthoDB" id="5729944at2"/>
<dbReference type="Pfam" id="PF00892">
    <property type="entry name" value="EamA"/>
    <property type="match status" value="2"/>
</dbReference>
<evidence type="ECO:0000256" key="5">
    <source>
        <dbReference type="ARBA" id="ARBA00023136"/>
    </source>
</evidence>
<proteinExistence type="inferred from homology"/>
<dbReference type="SUPFAM" id="SSF103481">
    <property type="entry name" value="Multidrug resistance efflux transporter EmrE"/>
    <property type="match status" value="2"/>
</dbReference>
<feature type="transmembrane region" description="Helical" evidence="6">
    <location>
        <begin position="69"/>
        <end position="89"/>
    </location>
</feature>
<feature type="transmembrane region" description="Helical" evidence="6">
    <location>
        <begin position="267"/>
        <end position="284"/>
    </location>
</feature>
<dbReference type="PANTHER" id="PTHR32322">
    <property type="entry name" value="INNER MEMBRANE TRANSPORTER"/>
    <property type="match status" value="1"/>
</dbReference>
<evidence type="ECO:0000256" key="6">
    <source>
        <dbReference type="SAM" id="Phobius"/>
    </source>
</evidence>
<keyword evidence="9" id="KW-1185">Reference proteome</keyword>
<dbReference type="EMBL" id="PIQG01000004">
    <property type="protein sequence ID" value="RUO76352.1"/>
    <property type="molecule type" value="Genomic_DNA"/>
</dbReference>
<dbReference type="Proteomes" id="UP000288279">
    <property type="component" value="Unassembled WGS sequence"/>
</dbReference>